<dbReference type="SUPFAM" id="SSF54373">
    <property type="entry name" value="FAD-linked reductases, C-terminal domain"/>
    <property type="match status" value="1"/>
</dbReference>
<keyword evidence="5" id="KW-1185">Reference proteome</keyword>
<evidence type="ECO:0000313" key="4">
    <source>
        <dbReference type="EMBL" id="RZS41053.1"/>
    </source>
</evidence>
<reference evidence="4 5" key="1">
    <citation type="submission" date="2019-02" db="EMBL/GenBank/DDBJ databases">
        <title>Genomic Encyclopedia of Type Strains, Phase IV (KMG-IV): sequencing the most valuable type-strain genomes for metagenomic binning, comparative biology and taxonomic classification.</title>
        <authorList>
            <person name="Goeker M."/>
        </authorList>
    </citation>
    <scope>NUCLEOTIDE SEQUENCE [LARGE SCALE GENOMIC DNA]</scope>
    <source>
        <strain evidence="4 5">DSM 101727</strain>
    </source>
</reference>
<dbReference type="SUPFAM" id="SSF51905">
    <property type="entry name" value="FAD/NAD(P)-binding domain"/>
    <property type="match status" value="1"/>
</dbReference>
<dbReference type="Pfam" id="PF01494">
    <property type="entry name" value="FAD_binding_3"/>
    <property type="match status" value="1"/>
</dbReference>
<comment type="caution">
    <text evidence="4">The sequence shown here is derived from an EMBL/GenBank/DDBJ whole genome shotgun (WGS) entry which is preliminary data.</text>
</comment>
<gene>
    <name evidence="4" type="ORF">EV193_103371</name>
</gene>
<keyword evidence="4" id="KW-0503">Monooxygenase</keyword>
<keyword evidence="1" id="KW-0285">Flavoprotein</keyword>
<evidence type="ECO:0000259" key="3">
    <source>
        <dbReference type="Pfam" id="PF01494"/>
    </source>
</evidence>
<sequence length="394" mass="43789">MGRTTVGIIGAGPAGLTLANLLAKTGVECVVLERHGRSYIEGRARAGVLEQRAVDMLAANGLADRLLAEAEPHGVCEFRVYGKAFTVPYGDLYEGRTHYVYPQQELVTDLVAALLDRGGDIRFDVDSVALHQIDGPRPVISWTGADGEERLECDFIAGCDGYRGVSRQSIPAGMFREYSHNPGIAWLSILAEAPPSTRAIIYALHENGFAGHMLRSKTVSRFYLQCPVSDDVRNWPDERVWAELRERLALADGSWRLTEGAIIEKRVLDMRSFVVEPMSHGRLYLLGDAAHVITPVGAKGMNLALHDAEVLANALTHWRTTGETTALDAYSEICLRRVWRCQEFSQWMTSMIHMPREDDEEHGFLGRLAMARLEHLMNSRTFASAFAENYVGLM</sequence>
<dbReference type="GO" id="GO:0071949">
    <property type="term" value="F:FAD binding"/>
    <property type="evidence" value="ECO:0007669"/>
    <property type="project" value="InterPro"/>
</dbReference>
<dbReference type="PANTHER" id="PTHR43004">
    <property type="entry name" value="TRK SYSTEM POTASSIUM UPTAKE PROTEIN"/>
    <property type="match status" value="1"/>
</dbReference>
<evidence type="ECO:0000256" key="2">
    <source>
        <dbReference type="ARBA" id="ARBA00022827"/>
    </source>
</evidence>
<organism evidence="4 5">
    <name type="scientific">Herbihabitans rhizosphaerae</name>
    <dbReference type="NCBI Taxonomy" id="1872711"/>
    <lineage>
        <taxon>Bacteria</taxon>
        <taxon>Bacillati</taxon>
        <taxon>Actinomycetota</taxon>
        <taxon>Actinomycetes</taxon>
        <taxon>Pseudonocardiales</taxon>
        <taxon>Pseudonocardiaceae</taxon>
        <taxon>Herbihabitans</taxon>
    </lineage>
</organism>
<dbReference type="Proteomes" id="UP000294257">
    <property type="component" value="Unassembled WGS sequence"/>
</dbReference>
<accession>A0A4V2ETH1</accession>
<protein>
    <submittedName>
        <fullName evidence="4">p-hydroxybenzoate 3-monooxygenase</fullName>
    </submittedName>
</protein>
<keyword evidence="4" id="KW-0560">Oxidoreductase</keyword>
<name>A0A4V2ETH1_9PSEU</name>
<evidence type="ECO:0000256" key="1">
    <source>
        <dbReference type="ARBA" id="ARBA00022630"/>
    </source>
</evidence>
<dbReference type="AlphaFoldDB" id="A0A4V2ETH1"/>
<evidence type="ECO:0000313" key="5">
    <source>
        <dbReference type="Proteomes" id="UP000294257"/>
    </source>
</evidence>
<dbReference type="InterPro" id="IPR050641">
    <property type="entry name" value="RIFMO-like"/>
</dbReference>
<dbReference type="PANTHER" id="PTHR43004:SF3">
    <property type="entry name" value="P-HYDROXYBENZOATE HYDROXYLASE"/>
    <property type="match status" value="1"/>
</dbReference>
<dbReference type="NCBIfam" id="NF006091">
    <property type="entry name" value="PRK08243.1"/>
    <property type="match status" value="1"/>
</dbReference>
<dbReference type="RefSeq" id="WP_207222591.1">
    <property type="nucleotide sequence ID" value="NZ_SGWQ01000003.1"/>
</dbReference>
<feature type="domain" description="FAD-binding" evidence="3">
    <location>
        <begin position="3"/>
        <end position="344"/>
    </location>
</feature>
<dbReference type="Gene3D" id="3.50.50.60">
    <property type="entry name" value="FAD/NAD(P)-binding domain"/>
    <property type="match status" value="1"/>
</dbReference>
<dbReference type="EMBL" id="SGWQ01000003">
    <property type="protein sequence ID" value="RZS41053.1"/>
    <property type="molecule type" value="Genomic_DNA"/>
</dbReference>
<dbReference type="PRINTS" id="PR00420">
    <property type="entry name" value="RNGMNOXGNASE"/>
</dbReference>
<dbReference type="InterPro" id="IPR036188">
    <property type="entry name" value="FAD/NAD-bd_sf"/>
</dbReference>
<dbReference type="GO" id="GO:0016709">
    <property type="term" value="F:oxidoreductase activity, acting on paired donors, with incorporation or reduction of molecular oxygen, NAD(P)H as one donor, and incorporation of one atom of oxygen"/>
    <property type="evidence" value="ECO:0007669"/>
    <property type="project" value="UniProtKB-ARBA"/>
</dbReference>
<keyword evidence="2" id="KW-0274">FAD</keyword>
<proteinExistence type="predicted"/>
<dbReference type="InterPro" id="IPR002938">
    <property type="entry name" value="FAD-bd"/>
</dbReference>
<dbReference type="Gene3D" id="3.30.9.10">
    <property type="entry name" value="D-Amino Acid Oxidase, subunit A, domain 2"/>
    <property type="match status" value="1"/>
</dbReference>